<feature type="zinc finger region" description="C3H1-type" evidence="6">
    <location>
        <begin position="435"/>
        <end position="462"/>
    </location>
</feature>
<evidence type="ECO:0000256" key="6">
    <source>
        <dbReference type="PROSITE-ProRule" id="PRU00723"/>
    </source>
</evidence>
<dbReference type="GO" id="GO:0010608">
    <property type="term" value="P:post-transcriptional regulation of gene expression"/>
    <property type="evidence" value="ECO:0007669"/>
    <property type="project" value="TreeGrafter"/>
</dbReference>
<feature type="repeat" description="Pumilio" evidence="5">
    <location>
        <begin position="883"/>
        <end position="918"/>
    </location>
</feature>
<dbReference type="RefSeq" id="XP_004365005.1">
    <property type="nucleotide sequence ID" value="XM_004364948.2"/>
</dbReference>
<keyword evidence="11" id="KW-1185">Reference proteome</keyword>
<organism evidence="10 11">
    <name type="scientific">Capsaspora owczarzaki (strain ATCC 30864)</name>
    <dbReference type="NCBI Taxonomy" id="595528"/>
    <lineage>
        <taxon>Eukaryota</taxon>
        <taxon>Filasterea</taxon>
        <taxon>Capsaspora</taxon>
    </lineage>
</organism>
<evidence type="ECO:0000256" key="3">
    <source>
        <dbReference type="ARBA" id="ARBA00022771"/>
    </source>
</evidence>
<proteinExistence type="predicted"/>
<dbReference type="InterPro" id="IPR033712">
    <property type="entry name" value="Pumilio_RNA-bd"/>
</dbReference>
<evidence type="ECO:0000313" key="11">
    <source>
        <dbReference type="Proteomes" id="UP000008743"/>
    </source>
</evidence>
<dbReference type="InterPro" id="IPR011989">
    <property type="entry name" value="ARM-like"/>
</dbReference>
<evidence type="ECO:0000313" key="10">
    <source>
        <dbReference type="EMBL" id="KJE88482.1"/>
    </source>
</evidence>
<feature type="region of interest" description="Disordered" evidence="7">
    <location>
        <begin position="260"/>
        <end position="310"/>
    </location>
</feature>
<dbReference type="STRING" id="595528.A0A0D2VFG9"/>
<dbReference type="InterPro" id="IPR000571">
    <property type="entry name" value="Znf_CCCH"/>
</dbReference>
<feature type="compositionally biased region" description="Low complexity" evidence="7">
    <location>
        <begin position="85"/>
        <end position="116"/>
    </location>
</feature>
<feature type="region of interest" description="Disordered" evidence="7">
    <location>
        <begin position="196"/>
        <end position="215"/>
    </location>
</feature>
<keyword evidence="3 6" id="KW-0863">Zinc-finger</keyword>
<dbReference type="eggNOG" id="KOG2049">
    <property type="taxonomic scope" value="Eukaryota"/>
</dbReference>
<feature type="domain" description="PUM-HD" evidence="9">
    <location>
        <begin position="750"/>
        <end position="1090"/>
    </location>
</feature>
<feature type="compositionally biased region" description="Polar residues" evidence="7">
    <location>
        <begin position="656"/>
        <end position="665"/>
    </location>
</feature>
<dbReference type="InterPro" id="IPR001313">
    <property type="entry name" value="Pumilio_RNA-bd_rpt"/>
</dbReference>
<dbReference type="EMBL" id="KE346360">
    <property type="protein sequence ID" value="KJE88482.1"/>
    <property type="molecule type" value="Genomic_DNA"/>
</dbReference>
<dbReference type="PROSITE" id="PS50302">
    <property type="entry name" value="PUM"/>
    <property type="match status" value="8"/>
</dbReference>
<dbReference type="InterPro" id="IPR036855">
    <property type="entry name" value="Znf_CCCH_sf"/>
</dbReference>
<evidence type="ECO:0000259" key="9">
    <source>
        <dbReference type="PROSITE" id="PS50303"/>
    </source>
</evidence>
<dbReference type="SUPFAM" id="SSF90229">
    <property type="entry name" value="CCCH zinc finger"/>
    <property type="match status" value="1"/>
</dbReference>
<feature type="compositionally biased region" description="Low complexity" evidence="7">
    <location>
        <begin position="559"/>
        <end position="591"/>
    </location>
</feature>
<dbReference type="CDD" id="cd07920">
    <property type="entry name" value="Pumilio"/>
    <property type="match status" value="1"/>
</dbReference>
<dbReference type="PROSITE" id="PS50103">
    <property type="entry name" value="ZF_C3H1"/>
    <property type="match status" value="1"/>
</dbReference>
<evidence type="ECO:0000259" key="8">
    <source>
        <dbReference type="PROSITE" id="PS50103"/>
    </source>
</evidence>
<feature type="compositionally biased region" description="Basic and acidic residues" evidence="7">
    <location>
        <begin position="592"/>
        <end position="602"/>
    </location>
</feature>
<feature type="repeat" description="Pumilio" evidence="5">
    <location>
        <begin position="846"/>
        <end position="882"/>
    </location>
</feature>
<feature type="repeat" description="Pumilio" evidence="5">
    <location>
        <begin position="919"/>
        <end position="954"/>
    </location>
</feature>
<dbReference type="Pfam" id="PF00806">
    <property type="entry name" value="PUF"/>
    <property type="match status" value="8"/>
</dbReference>
<name>A0A0D2VFG9_CAPO3</name>
<dbReference type="InterPro" id="IPR016024">
    <property type="entry name" value="ARM-type_fold"/>
</dbReference>
<feature type="region of interest" description="Disordered" evidence="7">
    <location>
        <begin position="403"/>
        <end position="425"/>
    </location>
</feature>
<feature type="region of interest" description="Disordered" evidence="7">
    <location>
        <begin position="349"/>
        <end position="370"/>
    </location>
</feature>
<dbReference type="PhylomeDB" id="A0A0D2VFG9"/>
<feature type="region of interest" description="Disordered" evidence="7">
    <location>
        <begin position="82"/>
        <end position="118"/>
    </location>
</feature>
<evidence type="ECO:0000256" key="2">
    <source>
        <dbReference type="ARBA" id="ARBA00022737"/>
    </source>
</evidence>
<feature type="repeat" description="Pumilio" evidence="5">
    <location>
        <begin position="774"/>
        <end position="809"/>
    </location>
</feature>
<feature type="repeat" description="Pumilio" evidence="5">
    <location>
        <begin position="991"/>
        <end position="1026"/>
    </location>
</feature>
<dbReference type="GO" id="GO:0008270">
    <property type="term" value="F:zinc ion binding"/>
    <property type="evidence" value="ECO:0007669"/>
    <property type="project" value="UniProtKB-KW"/>
</dbReference>
<feature type="region of interest" description="Disordered" evidence="7">
    <location>
        <begin position="559"/>
        <end position="602"/>
    </location>
</feature>
<protein>
    <submittedName>
        <fullName evidence="10">RNA-binding protein</fullName>
    </submittedName>
</protein>
<dbReference type="InterPro" id="IPR033133">
    <property type="entry name" value="PUM-HD"/>
</dbReference>
<dbReference type="GO" id="GO:0005737">
    <property type="term" value="C:cytoplasm"/>
    <property type="evidence" value="ECO:0007669"/>
    <property type="project" value="TreeGrafter"/>
</dbReference>
<sequence length="1111" mass="122349">MAHLGDGVKLLTGSEDASAGFHANNAATGNPFRLEPGSSSSRYVISSSELGLPFLLHGTESATSPLLPAASWVHHQEPNLHFAPSSSVSSGTSSSIYNSATNSSNSSLTSTGSGSSHRLQFGSLLTEGELSPGLVGSAAPSSASLGDRSSSSDASGDEGRDFFLNLSSPPASAAISAPARSRQGVKPVFGLSALKIAPGTSSSSPRASQTSTPRIGVQNNLEQARGWQPLPSPTLRSFSGSSIPEADRNTLTELFSAQPDEFDSHSPVESDGSTSDLSSSTGSQSGRSWNSFRSGTGVGSVPSSDAFQAASSPLQLDPDLEYFAGATPSSPFADGNLRPHFVSYLPGQFDEPPPSLGQARRPGHGQVAHSPQPIHAGPFGTAVEPHMQPHLPFQPQLHPQHVPLHQQHPQFSQQQQQQLQRPHAQSLRLKVAGNFQDGTICRFFQAGFCRHGDQCHFPHTSVSGHSSPAPAPVHVGPRTAMTQPPSGAPTPAPADLLIMPPFGLPIQLQQQQHQHQQFQQQQQPQQQQQLQQQLQLQQQHQLMALLQQQQRQQHLQEQQQQQQQQQQPHQHQHQQQQQPQHQQQQLHQQQRQKQEWSEQHERLELEQPQELQDFHDAQDLQHQLQQLPMNRQLHQPPPHHHQKQSQHPQRFDAQHHPQQPQSLDSTPLPQQYPQPFFPATRRAPESGSYAPGSMMAVPEPSAMPSVLVMGPMGPMLVNMQQLSELMMPNHMLPVDGLSSFLSGMYIGKGAPQGAPAKSHKRAPSEGFRYTTIEQAAGKIYSLCKDQIGCRFLQRKIEEQNESVIQIIFDEVFEHVGELMTDPFGNYLCQKLLEHCTEAQRTAIVQRVAPELVSISLNMHGTRAVQKLTECLKERGQIELVISAFRDAVVTLIKDLNGNHVIQRCLQRFSAADNQFIYDAVASNCVQVATHRHGCCVMQRCIDNATEAQKHQLVNEVTFHVLNLVQDPFGNYVVQYVLDLNIPRFSDALVNQFLGNICPLAIQKFSSNVIEKCLRASEPATRTTMMLELLDERWLPRLLQDPFGNYVIQTALGIGDAQQLNIMVEGIRPHFNLIRHTPYGKKIEAKLLLVSPRWAQQQSPPGPSSVNIARVK</sequence>
<reference evidence="11" key="1">
    <citation type="submission" date="2011-02" db="EMBL/GenBank/DDBJ databases">
        <title>The Genome Sequence of Capsaspora owczarzaki ATCC 30864.</title>
        <authorList>
            <person name="Russ C."/>
            <person name="Cuomo C."/>
            <person name="Burger G."/>
            <person name="Gray M.W."/>
            <person name="Holland P.W.H."/>
            <person name="King N."/>
            <person name="Lang F.B.F."/>
            <person name="Roger A.J."/>
            <person name="Ruiz-Trillo I."/>
            <person name="Young S.K."/>
            <person name="Zeng Q."/>
            <person name="Gargeya S."/>
            <person name="Alvarado L."/>
            <person name="Berlin A."/>
            <person name="Chapman S.B."/>
            <person name="Chen Z."/>
            <person name="Freedman E."/>
            <person name="Gellesch M."/>
            <person name="Goldberg J."/>
            <person name="Griggs A."/>
            <person name="Gujja S."/>
            <person name="Heilman E."/>
            <person name="Heiman D."/>
            <person name="Howarth C."/>
            <person name="Mehta T."/>
            <person name="Neiman D."/>
            <person name="Pearson M."/>
            <person name="Roberts A."/>
            <person name="Saif S."/>
            <person name="Shea T."/>
            <person name="Shenoy N."/>
            <person name="Sisk P."/>
            <person name="Stolte C."/>
            <person name="Sykes S."/>
            <person name="White J."/>
            <person name="Yandava C."/>
            <person name="Haas B."/>
            <person name="Nusbaum C."/>
            <person name="Birren B."/>
        </authorList>
    </citation>
    <scope>NUCLEOTIDE SEQUENCE</scope>
    <source>
        <strain evidence="11">ATCC 30864</strain>
    </source>
</reference>
<feature type="region of interest" description="Disordered" evidence="7">
    <location>
        <begin position="631"/>
        <end position="692"/>
    </location>
</feature>
<feature type="repeat" description="Pumilio" evidence="5">
    <location>
        <begin position="810"/>
        <end position="845"/>
    </location>
</feature>
<keyword evidence="2" id="KW-0677">Repeat</keyword>
<dbReference type="Gene3D" id="1.25.10.10">
    <property type="entry name" value="Leucine-rich Repeat Variant"/>
    <property type="match status" value="1"/>
</dbReference>
<feature type="region of interest" description="Disordered" evidence="7">
    <location>
        <begin position="221"/>
        <end position="243"/>
    </location>
</feature>
<feature type="repeat" description="Pumilio" evidence="5">
    <location>
        <begin position="955"/>
        <end position="990"/>
    </location>
</feature>
<dbReference type="PANTHER" id="PTHR12537:SF13">
    <property type="entry name" value="PUMILIO HOMOLOGY DOMAIN FAMILY MEMBER 4"/>
    <property type="match status" value="1"/>
</dbReference>
<evidence type="ECO:0000256" key="5">
    <source>
        <dbReference type="PROSITE-ProRule" id="PRU00317"/>
    </source>
</evidence>
<dbReference type="Proteomes" id="UP000008743">
    <property type="component" value="Unassembled WGS sequence"/>
</dbReference>
<feature type="compositionally biased region" description="Low complexity" evidence="7">
    <location>
        <begin position="139"/>
        <end position="154"/>
    </location>
</feature>
<evidence type="ECO:0000256" key="7">
    <source>
        <dbReference type="SAM" id="MobiDB-lite"/>
    </source>
</evidence>
<feature type="compositionally biased region" description="Low complexity" evidence="7">
    <location>
        <begin position="198"/>
        <end position="213"/>
    </location>
</feature>
<feature type="compositionally biased region" description="Polar residues" evidence="7">
    <location>
        <begin position="301"/>
        <end position="310"/>
    </location>
</feature>
<evidence type="ECO:0000256" key="4">
    <source>
        <dbReference type="ARBA" id="ARBA00022833"/>
    </source>
</evidence>
<dbReference type="OrthoDB" id="668540at2759"/>
<dbReference type="PROSITE" id="PS50303">
    <property type="entry name" value="PUM_HD"/>
    <property type="match status" value="1"/>
</dbReference>
<gene>
    <name evidence="10" type="ORF">CAOG_000134</name>
</gene>
<dbReference type="SMART" id="SM00356">
    <property type="entry name" value="ZnF_C3H1"/>
    <property type="match status" value="1"/>
</dbReference>
<dbReference type="SUPFAM" id="SSF48371">
    <property type="entry name" value="ARM repeat"/>
    <property type="match status" value="1"/>
</dbReference>
<keyword evidence="1 6" id="KW-0479">Metal-binding</keyword>
<dbReference type="PANTHER" id="PTHR12537">
    <property type="entry name" value="RNA BINDING PROTEIN PUMILIO-RELATED"/>
    <property type="match status" value="1"/>
</dbReference>
<dbReference type="FunFam" id="1.25.10.10:FF:000237">
    <property type="entry name" value="Pumilio homolog 9"/>
    <property type="match status" value="1"/>
</dbReference>
<feature type="compositionally biased region" description="Low complexity" evidence="7">
    <location>
        <begin position="270"/>
        <end position="291"/>
    </location>
</feature>
<dbReference type="InParanoid" id="A0A0D2VFG9"/>
<dbReference type="AlphaFoldDB" id="A0A0D2VFG9"/>
<dbReference type="GO" id="GO:0003729">
    <property type="term" value="F:mRNA binding"/>
    <property type="evidence" value="ECO:0007669"/>
    <property type="project" value="TreeGrafter"/>
</dbReference>
<dbReference type="SMART" id="SM00025">
    <property type="entry name" value="Pumilio"/>
    <property type="match status" value="8"/>
</dbReference>
<feature type="domain" description="C3H1-type" evidence="8">
    <location>
        <begin position="435"/>
        <end position="462"/>
    </location>
</feature>
<evidence type="ECO:0000256" key="1">
    <source>
        <dbReference type="ARBA" id="ARBA00022723"/>
    </source>
</evidence>
<feature type="repeat" description="Pumilio" evidence="5">
    <location>
        <begin position="1027"/>
        <end position="1064"/>
    </location>
</feature>
<keyword evidence="4 6" id="KW-0862">Zinc</keyword>
<feature type="region of interest" description="Disordered" evidence="7">
    <location>
        <begin position="461"/>
        <end position="499"/>
    </location>
</feature>
<feature type="region of interest" description="Disordered" evidence="7">
    <location>
        <begin position="132"/>
        <end position="165"/>
    </location>
</feature>
<accession>A0A0D2VFG9</accession>